<keyword evidence="2" id="KW-0223">Dioxygenase</keyword>
<proteinExistence type="inferred from homology"/>
<keyword evidence="9" id="KW-1185">Reference proteome</keyword>
<dbReference type="OrthoDB" id="506370at2"/>
<protein>
    <recommendedName>
        <fullName evidence="6">2-oxoadipate dioxygenase/decarboxylase</fullName>
        <ecNumber evidence="6">1.13.11.93</ecNumber>
    </recommendedName>
    <alternativeName>
        <fullName evidence="7">2-hydroxyglutarate synthase</fullName>
    </alternativeName>
</protein>
<evidence type="ECO:0000256" key="3">
    <source>
        <dbReference type="ARBA" id="ARBA00023002"/>
    </source>
</evidence>
<dbReference type="Pfam" id="PF07063">
    <property type="entry name" value="HGLS"/>
    <property type="match status" value="2"/>
</dbReference>
<evidence type="ECO:0000256" key="4">
    <source>
        <dbReference type="ARBA" id="ARBA00023004"/>
    </source>
</evidence>
<dbReference type="EMBL" id="JOKH01000001">
    <property type="protein sequence ID" value="KEQ19144.1"/>
    <property type="molecule type" value="Genomic_DNA"/>
</dbReference>
<dbReference type="PANTHER" id="PTHR31136">
    <property type="entry name" value="DUF1338 DOMAIN-CONTAINING PROTEIN"/>
    <property type="match status" value="1"/>
</dbReference>
<name>A0A081NL21_9GAMM</name>
<comment type="cofactor">
    <cofactor evidence="1">
        <name>Fe(2+)</name>
        <dbReference type="ChEBI" id="CHEBI:29033"/>
    </cofactor>
</comment>
<dbReference type="InterPro" id="IPR009770">
    <property type="entry name" value="HGLS"/>
</dbReference>
<dbReference type="eggNOG" id="COG5383">
    <property type="taxonomic scope" value="Bacteria"/>
</dbReference>
<sequence length="271" mass="30645">MTEAKTNNIKPLLEAMWQNYLELTPDARKIHALFANQNDGLVINDHIALRTYNLDKVNLEKVARPFLEAGYIAGGDYDFPGRKLVAKHFQHPDDTLPKVFISELLVEALSENAQKTIHNLVEQVSDQAAMQDNFCFSGRPWDVSLRTYDELLQESEYAAWVAAFGYRPNHFTVSINHLQSHDDIHVLNQMLQNHNFVLNESGGLVKGSPEVLLEQSSTMAGKVSIRFSDGEREIPGCFYEFAKRYPMSDGKLYQGFVAASADKIFESTDTQ</sequence>
<evidence type="ECO:0000256" key="6">
    <source>
        <dbReference type="ARBA" id="ARBA00035023"/>
    </source>
</evidence>
<evidence type="ECO:0000313" key="8">
    <source>
        <dbReference type="EMBL" id="KEQ19144.1"/>
    </source>
</evidence>
<evidence type="ECO:0000256" key="7">
    <source>
        <dbReference type="ARBA" id="ARBA00035045"/>
    </source>
</evidence>
<keyword evidence="8" id="KW-0032">Aminotransferase</keyword>
<evidence type="ECO:0000256" key="5">
    <source>
        <dbReference type="ARBA" id="ARBA00035013"/>
    </source>
</evidence>
<dbReference type="STRING" id="1137799.GZ78_03830"/>
<comment type="caution">
    <text evidence="8">The sequence shown here is derived from an EMBL/GenBank/DDBJ whole genome shotgun (WGS) entry which is preliminary data.</text>
</comment>
<dbReference type="GO" id="GO:0008483">
    <property type="term" value="F:transaminase activity"/>
    <property type="evidence" value="ECO:0007669"/>
    <property type="project" value="UniProtKB-KW"/>
</dbReference>
<dbReference type="Proteomes" id="UP000028073">
    <property type="component" value="Unassembled WGS sequence"/>
</dbReference>
<dbReference type="RefSeq" id="WP_034832802.1">
    <property type="nucleotide sequence ID" value="NZ_JOKH01000001.1"/>
</dbReference>
<dbReference type="CDD" id="cd16350">
    <property type="entry name" value="VOC_like"/>
    <property type="match status" value="1"/>
</dbReference>
<organism evidence="8 9">
    <name type="scientific">Endozoicomonas numazuensis</name>
    <dbReference type="NCBI Taxonomy" id="1137799"/>
    <lineage>
        <taxon>Bacteria</taxon>
        <taxon>Pseudomonadati</taxon>
        <taxon>Pseudomonadota</taxon>
        <taxon>Gammaproteobacteria</taxon>
        <taxon>Oceanospirillales</taxon>
        <taxon>Endozoicomonadaceae</taxon>
        <taxon>Endozoicomonas</taxon>
    </lineage>
</organism>
<keyword evidence="8" id="KW-0808">Transferase</keyword>
<keyword evidence="4" id="KW-0408">Iron</keyword>
<comment type="similarity">
    <text evidence="5">Belongs to the 2-oxoadipate dioxygenase/decarboxylase family.</text>
</comment>
<evidence type="ECO:0000256" key="1">
    <source>
        <dbReference type="ARBA" id="ARBA00001954"/>
    </source>
</evidence>
<reference evidence="8 9" key="1">
    <citation type="submission" date="2014-06" db="EMBL/GenBank/DDBJ databases">
        <title>Whole Genome Sequences of Three Symbiotic Endozoicomonas Bacteria.</title>
        <authorList>
            <person name="Neave M.J."/>
            <person name="Apprill A."/>
            <person name="Voolstra C.R."/>
        </authorList>
    </citation>
    <scope>NUCLEOTIDE SEQUENCE [LARGE SCALE GENOMIC DNA]</scope>
    <source>
        <strain evidence="8 9">DSM 25634</strain>
    </source>
</reference>
<evidence type="ECO:0000256" key="2">
    <source>
        <dbReference type="ARBA" id="ARBA00022964"/>
    </source>
</evidence>
<keyword evidence="3" id="KW-0560">Oxidoreductase</keyword>
<dbReference type="EC" id="1.13.11.93" evidence="6"/>
<dbReference type="AlphaFoldDB" id="A0A081NL21"/>
<dbReference type="Gene3D" id="3.10.180.50">
    <property type="match status" value="1"/>
</dbReference>
<dbReference type="SMART" id="SM01150">
    <property type="entry name" value="DUF1338"/>
    <property type="match status" value="1"/>
</dbReference>
<dbReference type="GO" id="GO:0051213">
    <property type="term" value="F:dioxygenase activity"/>
    <property type="evidence" value="ECO:0007669"/>
    <property type="project" value="UniProtKB-KW"/>
</dbReference>
<dbReference type="PANTHER" id="PTHR31136:SF5">
    <property type="entry name" value="2-OXOADIPATE DIOXYGENASE_DECARBOXYLASE, CHLOROPLASTIC"/>
    <property type="match status" value="1"/>
</dbReference>
<gene>
    <name evidence="8" type="ORF">GZ78_03830</name>
</gene>
<evidence type="ECO:0000313" key="9">
    <source>
        <dbReference type="Proteomes" id="UP000028073"/>
    </source>
</evidence>
<accession>A0A081NL21</accession>